<reference evidence="3" key="1">
    <citation type="submission" date="2023-03" db="EMBL/GenBank/DDBJ databases">
        <title>Selenobaculum gbiensis gen. nov. sp. nov., a new bacterium isolated from the gut microbiota of IBD patient.</title>
        <authorList>
            <person name="Yeo S."/>
            <person name="Park H."/>
            <person name="Huh C.S."/>
        </authorList>
    </citation>
    <scope>NUCLEOTIDE SEQUENCE</scope>
    <source>
        <strain evidence="3">ICN-92133</strain>
    </source>
</reference>
<dbReference type="GO" id="GO:0008206">
    <property type="term" value="P:bile acid metabolic process"/>
    <property type="evidence" value="ECO:0007669"/>
    <property type="project" value="UniProtKB-ARBA"/>
</dbReference>
<keyword evidence="2" id="KW-0560">Oxidoreductase</keyword>
<gene>
    <name evidence="3" type="ORF">P3F81_07740</name>
</gene>
<dbReference type="PROSITE" id="PS00061">
    <property type="entry name" value="ADH_SHORT"/>
    <property type="match status" value="1"/>
</dbReference>
<evidence type="ECO:0000256" key="1">
    <source>
        <dbReference type="ARBA" id="ARBA00006484"/>
    </source>
</evidence>
<dbReference type="EMBL" id="CP120678">
    <property type="protein sequence ID" value="WIW69809.1"/>
    <property type="molecule type" value="Genomic_DNA"/>
</dbReference>
<dbReference type="Pfam" id="PF13561">
    <property type="entry name" value="adh_short_C2"/>
    <property type="match status" value="1"/>
</dbReference>
<protein>
    <submittedName>
        <fullName evidence="3">SDR family oxidoreductase</fullName>
    </submittedName>
</protein>
<dbReference type="FunFam" id="3.40.50.720:FF:000084">
    <property type="entry name" value="Short-chain dehydrogenase reductase"/>
    <property type="match status" value="1"/>
</dbReference>
<keyword evidence="4" id="KW-1185">Reference proteome</keyword>
<dbReference type="CDD" id="cd05233">
    <property type="entry name" value="SDR_c"/>
    <property type="match status" value="1"/>
</dbReference>
<comment type="similarity">
    <text evidence="1">Belongs to the short-chain dehydrogenases/reductases (SDR) family.</text>
</comment>
<evidence type="ECO:0000256" key="2">
    <source>
        <dbReference type="ARBA" id="ARBA00023002"/>
    </source>
</evidence>
<dbReference type="SUPFAM" id="SSF51735">
    <property type="entry name" value="NAD(P)-binding Rossmann-fold domains"/>
    <property type="match status" value="1"/>
</dbReference>
<evidence type="ECO:0000313" key="4">
    <source>
        <dbReference type="Proteomes" id="UP001243623"/>
    </source>
</evidence>
<name>A0A9Y2AGT6_9FIRM</name>
<dbReference type="PRINTS" id="PR00080">
    <property type="entry name" value="SDRFAMILY"/>
</dbReference>
<dbReference type="InterPro" id="IPR002347">
    <property type="entry name" value="SDR_fam"/>
</dbReference>
<dbReference type="PRINTS" id="PR00081">
    <property type="entry name" value="GDHRDH"/>
</dbReference>
<sequence>MSEFTNKTVLITGGARGLGFGIASAFAAEGANLVLTDIIQDTLETAQKNLIQKYNVKVFTAKADGSDETAVKTTIDKTIQEFGSLHVLVNNAQASKSGLSFVDHSKEDFDLAIYSGLYATFFYMKYAFPYLKETKGAIINMASGAGMHGSPGQTSYAAAKEGIRALSRVAANEWGEYGINVNVVCPLAMTEQLAKWKEEFPEAYNKNIKNIPMKRFGDPQEDIGRTCVFLASSAASYISGETISVQGGSGLRP</sequence>
<dbReference type="KEGG" id="sgbi:P3F81_07740"/>
<organism evidence="3 4">
    <name type="scientific">Selenobaculum gibii</name>
    <dbReference type="NCBI Taxonomy" id="3054208"/>
    <lineage>
        <taxon>Bacteria</taxon>
        <taxon>Bacillati</taxon>
        <taxon>Bacillota</taxon>
        <taxon>Negativicutes</taxon>
        <taxon>Selenomonadales</taxon>
        <taxon>Selenomonadaceae</taxon>
        <taxon>Selenobaculum</taxon>
    </lineage>
</organism>
<dbReference type="PANTHER" id="PTHR42760">
    <property type="entry name" value="SHORT-CHAIN DEHYDROGENASES/REDUCTASES FAMILY MEMBER"/>
    <property type="match status" value="1"/>
</dbReference>
<dbReference type="GO" id="GO:0016616">
    <property type="term" value="F:oxidoreductase activity, acting on the CH-OH group of donors, NAD or NADP as acceptor"/>
    <property type="evidence" value="ECO:0007669"/>
    <property type="project" value="TreeGrafter"/>
</dbReference>
<evidence type="ECO:0000313" key="3">
    <source>
        <dbReference type="EMBL" id="WIW69809.1"/>
    </source>
</evidence>
<accession>A0A9Y2AGT6</accession>
<proteinExistence type="inferred from homology"/>
<dbReference type="InterPro" id="IPR036291">
    <property type="entry name" value="NAD(P)-bd_dom_sf"/>
</dbReference>
<dbReference type="Gene3D" id="3.40.50.720">
    <property type="entry name" value="NAD(P)-binding Rossmann-like Domain"/>
    <property type="match status" value="1"/>
</dbReference>
<dbReference type="InterPro" id="IPR020904">
    <property type="entry name" value="Sc_DH/Rdtase_CS"/>
</dbReference>
<dbReference type="RefSeq" id="WP_147669873.1">
    <property type="nucleotide sequence ID" value="NZ_CP120678.1"/>
</dbReference>
<dbReference type="Proteomes" id="UP001243623">
    <property type="component" value="Chromosome"/>
</dbReference>
<dbReference type="AlphaFoldDB" id="A0A9Y2AGT6"/>